<dbReference type="InterPro" id="IPR011066">
    <property type="entry name" value="MscS_channel_C_sf"/>
</dbReference>
<keyword evidence="6 7" id="KW-0472">Membrane</keyword>
<feature type="transmembrane region" description="Helical" evidence="7">
    <location>
        <begin position="85"/>
        <end position="110"/>
    </location>
</feature>
<protein>
    <recommendedName>
        <fullName evidence="7">Small-conductance mechanosensitive channel</fullName>
    </recommendedName>
</protein>
<dbReference type="PANTHER" id="PTHR30221:SF8">
    <property type="entry name" value="SMALL-CONDUCTANCE MECHANOSENSITIVE CHANNEL"/>
    <property type="match status" value="1"/>
</dbReference>
<dbReference type="InterPro" id="IPR006685">
    <property type="entry name" value="MscS_channel_2nd"/>
</dbReference>
<evidence type="ECO:0000259" key="10">
    <source>
        <dbReference type="Pfam" id="PF21088"/>
    </source>
</evidence>
<keyword evidence="7" id="KW-0406">Ion transport</keyword>
<dbReference type="SUPFAM" id="SSF50182">
    <property type="entry name" value="Sm-like ribonucleoproteins"/>
    <property type="match status" value="1"/>
</dbReference>
<comment type="function">
    <text evidence="7">Mechanosensitive channel that participates in the regulation of osmotic pressure changes within the cell, opening in response to stretch forces in the membrane lipid bilayer, without the need for other proteins. Contributes to normal resistance to hypoosmotic shock. Forms an ion channel of 1.0 nanosiemens conductance with a slight preference for anions.</text>
</comment>
<evidence type="ECO:0000313" key="12">
    <source>
        <dbReference type="Proteomes" id="UP000202485"/>
    </source>
</evidence>
<accession>A0A238JR89</accession>
<feature type="transmembrane region" description="Helical" evidence="7">
    <location>
        <begin position="42"/>
        <end position="64"/>
    </location>
</feature>
<comment type="subcellular location">
    <subcellularLocation>
        <location evidence="7">Cell inner membrane</location>
        <topology evidence="7">Multi-pass membrane protein</topology>
    </subcellularLocation>
    <subcellularLocation>
        <location evidence="1">Cell membrane</location>
        <topology evidence="1">Multi-pass membrane protein</topology>
    </subcellularLocation>
</comment>
<dbReference type="GO" id="GO:0008381">
    <property type="term" value="F:mechanosensitive monoatomic ion channel activity"/>
    <property type="evidence" value="ECO:0007669"/>
    <property type="project" value="InterPro"/>
</dbReference>
<evidence type="ECO:0000259" key="8">
    <source>
        <dbReference type="Pfam" id="PF00924"/>
    </source>
</evidence>
<dbReference type="InterPro" id="IPR049278">
    <property type="entry name" value="MS_channel_C"/>
</dbReference>
<dbReference type="Pfam" id="PF21088">
    <property type="entry name" value="MS_channel_1st"/>
    <property type="match status" value="1"/>
</dbReference>
<keyword evidence="12" id="KW-1185">Reference proteome</keyword>
<dbReference type="Pfam" id="PF00924">
    <property type="entry name" value="MS_channel_2nd"/>
    <property type="match status" value="1"/>
</dbReference>
<dbReference type="Gene3D" id="1.10.287.1260">
    <property type="match status" value="1"/>
</dbReference>
<dbReference type="AlphaFoldDB" id="A0A238JR89"/>
<evidence type="ECO:0000256" key="1">
    <source>
        <dbReference type="ARBA" id="ARBA00004651"/>
    </source>
</evidence>
<keyword evidence="4 7" id="KW-0812">Transmembrane</keyword>
<keyword evidence="5 7" id="KW-1133">Transmembrane helix</keyword>
<dbReference type="GO" id="GO:0005886">
    <property type="term" value="C:plasma membrane"/>
    <property type="evidence" value="ECO:0007669"/>
    <property type="project" value="UniProtKB-SubCell"/>
</dbReference>
<dbReference type="RefSeq" id="WP_176432413.1">
    <property type="nucleotide sequence ID" value="NZ_FXYG01000001.1"/>
</dbReference>
<gene>
    <name evidence="11" type="primary">mscS_1</name>
    <name evidence="11" type="ORF">RUA8715_00017</name>
</gene>
<dbReference type="Gene3D" id="3.30.70.100">
    <property type="match status" value="1"/>
</dbReference>
<keyword evidence="7" id="KW-0813">Transport</keyword>
<dbReference type="Proteomes" id="UP000202485">
    <property type="component" value="Unassembled WGS sequence"/>
</dbReference>
<evidence type="ECO:0000256" key="6">
    <source>
        <dbReference type="ARBA" id="ARBA00023136"/>
    </source>
</evidence>
<keyword evidence="3" id="KW-1003">Cell membrane</keyword>
<dbReference type="InterPro" id="IPR045275">
    <property type="entry name" value="MscS_archaea/bacteria_type"/>
</dbReference>
<feature type="domain" description="Mechanosensitive ion channel MscS C-terminal" evidence="9">
    <location>
        <begin position="207"/>
        <end position="288"/>
    </location>
</feature>
<evidence type="ECO:0000256" key="5">
    <source>
        <dbReference type="ARBA" id="ARBA00022989"/>
    </source>
</evidence>
<dbReference type="InterPro" id="IPR011014">
    <property type="entry name" value="MscS_channel_TM-2"/>
</dbReference>
<name>A0A238JR89_9RHOB</name>
<dbReference type="Pfam" id="PF21082">
    <property type="entry name" value="MS_channel_3rd"/>
    <property type="match status" value="1"/>
</dbReference>
<comment type="subunit">
    <text evidence="7">Homoheptamer.</text>
</comment>
<comment type="similarity">
    <text evidence="2 7">Belongs to the MscS (TC 1.A.23) family.</text>
</comment>
<feature type="domain" description="Mechanosensitive ion channel MscS" evidence="8">
    <location>
        <begin position="134"/>
        <end position="199"/>
    </location>
</feature>
<organism evidence="11 12">
    <name type="scientific">Ruegeria arenilitoris</name>
    <dbReference type="NCBI Taxonomy" id="1173585"/>
    <lineage>
        <taxon>Bacteria</taxon>
        <taxon>Pseudomonadati</taxon>
        <taxon>Pseudomonadota</taxon>
        <taxon>Alphaproteobacteria</taxon>
        <taxon>Rhodobacterales</taxon>
        <taxon>Roseobacteraceae</taxon>
        <taxon>Ruegeria</taxon>
    </lineage>
</organism>
<dbReference type="InterPro" id="IPR010920">
    <property type="entry name" value="LSM_dom_sf"/>
</dbReference>
<keyword evidence="7" id="KW-0407">Ion channel</keyword>
<evidence type="ECO:0000256" key="3">
    <source>
        <dbReference type="ARBA" id="ARBA00022475"/>
    </source>
</evidence>
<evidence type="ECO:0000256" key="4">
    <source>
        <dbReference type="ARBA" id="ARBA00022692"/>
    </source>
</evidence>
<evidence type="ECO:0000313" key="11">
    <source>
        <dbReference type="EMBL" id="SMX32724.1"/>
    </source>
</evidence>
<evidence type="ECO:0000256" key="7">
    <source>
        <dbReference type="RuleBase" id="RU369025"/>
    </source>
</evidence>
<dbReference type="Gene3D" id="2.30.30.60">
    <property type="match status" value="1"/>
</dbReference>
<evidence type="ECO:0000256" key="2">
    <source>
        <dbReference type="ARBA" id="ARBA00008017"/>
    </source>
</evidence>
<feature type="domain" description="Mechanosensitive ion channel transmembrane helices 2/3" evidence="10">
    <location>
        <begin position="91"/>
        <end position="132"/>
    </location>
</feature>
<comment type="caution">
    <text evidence="7">Lacks conserved residue(s) required for the propagation of feature annotation.</text>
</comment>
<dbReference type="PANTHER" id="PTHR30221">
    <property type="entry name" value="SMALL-CONDUCTANCE MECHANOSENSITIVE CHANNEL"/>
    <property type="match status" value="1"/>
</dbReference>
<proteinExistence type="inferred from homology"/>
<dbReference type="InterPro" id="IPR023408">
    <property type="entry name" value="MscS_beta-dom_sf"/>
</dbReference>
<dbReference type="SUPFAM" id="SSF82689">
    <property type="entry name" value="Mechanosensitive channel protein MscS (YggB), C-terminal domain"/>
    <property type="match status" value="1"/>
</dbReference>
<dbReference type="SUPFAM" id="SSF82861">
    <property type="entry name" value="Mechanosensitive channel protein MscS (YggB), transmembrane region"/>
    <property type="match status" value="1"/>
</dbReference>
<keyword evidence="7" id="KW-0997">Cell inner membrane</keyword>
<dbReference type="InterPro" id="IPR049142">
    <property type="entry name" value="MS_channel_1st"/>
</dbReference>
<dbReference type="EMBL" id="FXYG01000001">
    <property type="protein sequence ID" value="SMX32724.1"/>
    <property type="molecule type" value="Genomic_DNA"/>
</dbReference>
<sequence length="311" mass="34022">MENEIAQTAETVTNTVWAELSQVLNTELYDGKSLSDLLTLEALLGLVANTIAALILLVLGLVISRYVSRKIRGVGEKSERLDDTLFNFLGNLARYTILAFTGLFILNTFGVQTTSIIALIGAAGLAIGLALQGTLSNVAAGVMIILFRPLKIGDFVDVNGVLGTVKDITLNYTEIADMGNVKVIVPNAEVWGNTIKNYSVYETRRAEWTFGVGYGVNLAEAERVIRDTIMSDARSLADPEPFIQVNNLGSSSVDFLVRVWCKSSDYFQYQADMKRKVKEALDEADINIPFPTRTLLVEGEKTQQENAIAAE</sequence>
<reference evidence="12" key="1">
    <citation type="submission" date="2017-05" db="EMBL/GenBank/DDBJ databases">
        <authorList>
            <person name="Rodrigo-Torres L."/>
            <person name="Arahal R. D."/>
            <person name="Lucena T."/>
        </authorList>
    </citation>
    <scope>NUCLEOTIDE SEQUENCE [LARGE SCALE GENOMIC DNA]</scope>
    <source>
        <strain evidence="12">CECT 8715</strain>
    </source>
</reference>
<feature type="transmembrane region" description="Helical" evidence="7">
    <location>
        <begin position="116"/>
        <end position="147"/>
    </location>
</feature>
<evidence type="ECO:0000259" key="9">
    <source>
        <dbReference type="Pfam" id="PF21082"/>
    </source>
</evidence>